<evidence type="ECO:0000313" key="2">
    <source>
        <dbReference type="EMBL" id="KUK95514.1"/>
    </source>
</evidence>
<name>A0A101FTH8_9EURY</name>
<accession>A0A101FTH8</accession>
<reference evidence="2" key="1">
    <citation type="journal article" date="2015" name="MBio">
        <title>Genome-resolved metagenomic analysis reveals roles for candidate phyla and other microbial community members in biogeochemical transformations in oil reservoirs.</title>
        <authorList>
            <person name="Hu P."/>
            <person name="Tom L."/>
            <person name="Singh A."/>
            <person name="Thomas B.C."/>
            <person name="Baker B.J."/>
            <person name="Piceno Y.M."/>
            <person name="Andersen G.L."/>
            <person name="Banfield J.F."/>
        </authorList>
    </citation>
    <scope>NUCLEOTIDE SEQUENCE [LARGE SCALE GENOMIC DNA]</scope>
    <source>
        <strain evidence="2">56_747</strain>
    </source>
</reference>
<dbReference type="PATRIC" id="fig|301375.6.peg.977"/>
<protein>
    <submittedName>
        <fullName evidence="1">Uncharacterized protein</fullName>
    </submittedName>
</protein>
<dbReference type="Proteomes" id="UP000053961">
    <property type="component" value="Unassembled WGS sequence"/>
</dbReference>
<proteinExistence type="predicted"/>
<evidence type="ECO:0000313" key="1">
    <source>
        <dbReference type="EMBL" id="KUK44109.1"/>
    </source>
</evidence>
<gene>
    <name evidence="1" type="ORF">XD72_1499</name>
    <name evidence="2" type="ORF">XE07_1770</name>
</gene>
<dbReference type="Proteomes" id="UP000057043">
    <property type="component" value="Unassembled WGS sequence"/>
</dbReference>
<dbReference type="AlphaFoldDB" id="A0A101FTH8"/>
<evidence type="ECO:0000313" key="3">
    <source>
        <dbReference type="Proteomes" id="UP000053961"/>
    </source>
</evidence>
<evidence type="ECO:0000313" key="4">
    <source>
        <dbReference type="Proteomes" id="UP000057043"/>
    </source>
</evidence>
<sequence length="41" mass="4707">MVEISGTSLAAIRSKRIYTLEERIQCCIIRHVFRGTESDHS</sequence>
<dbReference type="EMBL" id="LGFT01000034">
    <property type="protein sequence ID" value="KUK44109.1"/>
    <property type="molecule type" value="Genomic_DNA"/>
</dbReference>
<organism evidence="1 4">
    <name type="scientific">Methanothrix harundinacea</name>
    <dbReference type="NCBI Taxonomy" id="301375"/>
    <lineage>
        <taxon>Archaea</taxon>
        <taxon>Methanobacteriati</taxon>
        <taxon>Methanobacteriota</taxon>
        <taxon>Stenosarchaea group</taxon>
        <taxon>Methanomicrobia</taxon>
        <taxon>Methanotrichales</taxon>
        <taxon>Methanotrichaceae</taxon>
        <taxon>Methanothrix</taxon>
    </lineage>
</organism>
<dbReference type="EMBL" id="LGHB01000033">
    <property type="protein sequence ID" value="KUK95514.1"/>
    <property type="molecule type" value="Genomic_DNA"/>
</dbReference>
<reference evidence="3 4" key="2">
    <citation type="journal article" date="2015" name="MBio">
        <title>Genome-Resolved Metagenomic Analysis Reveals Roles for Candidate Phyla and Other Microbial Community Members in Biogeochemical Transformations in Oil Reservoirs.</title>
        <authorList>
            <person name="Hu P."/>
            <person name="Tom L."/>
            <person name="Singh A."/>
            <person name="Thomas B.C."/>
            <person name="Baker B.J."/>
            <person name="Piceno Y.M."/>
            <person name="Andersen G.L."/>
            <person name="Banfield J.F."/>
        </authorList>
    </citation>
    <scope>NUCLEOTIDE SEQUENCE [LARGE SCALE GENOMIC DNA]</scope>
    <source>
        <strain evidence="1">57_489</strain>
    </source>
</reference>
<comment type="caution">
    <text evidence="1">The sequence shown here is derived from an EMBL/GenBank/DDBJ whole genome shotgun (WGS) entry which is preliminary data.</text>
</comment>